<dbReference type="Proteomes" id="UP000828390">
    <property type="component" value="Unassembled WGS sequence"/>
</dbReference>
<evidence type="ECO:0000313" key="3">
    <source>
        <dbReference type="Proteomes" id="UP000828390"/>
    </source>
</evidence>
<evidence type="ECO:0000313" key="2">
    <source>
        <dbReference type="EMBL" id="KAH3897128.1"/>
    </source>
</evidence>
<protein>
    <submittedName>
        <fullName evidence="2">Uncharacterized protein</fullName>
    </submittedName>
</protein>
<gene>
    <name evidence="2" type="ORF">DPMN_021313</name>
</gene>
<keyword evidence="3" id="KW-1185">Reference proteome</keyword>
<proteinExistence type="predicted"/>
<reference evidence="2" key="1">
    <citation type="journal article" date="2019" name="bioRxiv">
        <title>The Genome of the Zebra Mussel, Dreissena polymorpha: A Resource for Invasive Species Research.</title>
        <authorList>
            <person name="McCartney M.A."/>
            <person name="Auch B."/>
            <person name="Kono T."/>
            <person name="Mallez S."/>
            <person name="Zhang Y."/>
            <person name="Obille A."/>
            <person name="Becker A."/>
            <person name="Abrahante J.E."/>
            <person name="Garbe J."/>
            <person name="Badalamenti J.P."/>
            <person name="Herman A."/>
            <person name="Mangelson H."/>
            <person name="Liachko I."/>
            <person name="Sullivan S."/>
            <person name="Sone E.D."/>
            <person name="Koren S."/>
            <person name="Silverstein K.A.T."/>
            <person name="Beckman K.B."/>
            <person name="Gohl D.M."/>
        </authorList>
    </citation>
    <scope>NUCLEOTIDE SEQUENCE</scope>
    <source>
        <strain evidence="2">Duluth1</strain>
        <tissue evidence="2">Whole animal</tissue>
    </source>
</reference>
<evidence type="ECO:0000256" key="1">
    <source>
        <dbReference type="SAM" id="MobiDB-lite"/>
    </source>
</evidence>
<feature type="compositionally biased region" description="Polar residues" evidence="1">
    <location>
        <begin position="102"/>
        <end position="127"/>
    </location>
</feature>
<feature type="compositionally biased region" description="Polar residues" evidence="1">
    <location>
        <begin position="171"/>
        <end position="190"/>
    </location>
</feature>
<name>A0A9D4NLY4_DREPO</name>
<feature type="compositionally biased region" description="Polar residues" evidence="1">
    <location>
        <begin position="259"/>
        <end position="278"/>
    </location>
</feature>
<dbReference type="EMBL" id="JAIWYP010000001">
    <property type="protein sequence ID" value="KAH3897128.1"/>
    <property type="molecule type" value="Genomic_DNA"/>
</dbReference>
<comment type="caution">
    <text evidence="2">The sequence shown here is derived from an EMBL/GenBank/DDBJ whole genome shotgun (WGS) entry which is preliminary data.</text>
</comment>
<organism evidence="2 3">
    <name type="scientific">Dreissena polymorpha</name>
    <name type="common">Zebra mussel</name>
    <name type="synonym">Mytilus polymorpha</name>
    <dbReference type="NCBI Taxonomy" id="45954"/>
    <lineage>
        <taxon>Eukaryota</taxon>
        <taxon>Metazoa</taxon>
        <taxon>Spiralia</taxon>
        <taxon>Lophotrochozoa</taxon>
        <taxon>Mollusca</taxon>
        <taxon>Bivalvia</taxon>
        <taxon>Autobranchia</taxon>
        <taxon>Heteroconchia</taxon>
        <taxon>Euheterodonta</taxon>
        <taxon>Imparidentia</taxon>
        <taxon>Neoheterodontei</taxon>
        <taxon>Myida</taxon>
        <taxon>Dreissenoidea</taxon>
        <taxon>Dreissenidae</taxon>
        <taxon>Dreissena</taxon>
    </lineage>
</organism>
<dbReference type="AlphaFoldDB" id="A0A9D4NLY4"/>
<sequence>MWDLRSTFMSPLLRHSDLNNTCKLDNITLVGSSEIVFPDTVGQEHISISNTDIDLFSSRTIAGSMFGQDNGTVNEQNENLFPDKDVFQDSVGTLDQELQEINNTVSRTDQSNTGIPNASTDSSRPSGISNTSTDSSRPSSIPNASTDSGRPSGIPDACTDSSRPSGIPNASADSSRPSGIPNASTDSSYPSGIPNASIDSSRPSGIPNASNDSSRPSGIHNASTDSGRPSGIPNASTDSSRLLGIPNASTDSRRPSGIPNASTDSSCPSGIPNASTDSSRLFHDKLTQLSSTIEQVPIVLFQLLRSNRSISLLHLMP</sequence>
<accession>A0A9D4NLY4</accession>
<feature type="compositionally biased region" description="Low complexity" evidence="1">
    <location>
        <begin position="128"/>
        <end position="143"/>
    </location>
</feature>
<reference evidence="2" key="2">
    <citation type="submission" date="2020-11" db="EMBL/GenBank/DDBJ databases">
        <authorList>
            <person name="McCartney M.A."/>
            <person name="Auch B."/>
            <person name="Kono T."/>
            <person name="Mallez S."/>
            <person name="Becker A."/>
            <person name="Gohl D.M."/>
            <person name="Silverstein K.A.T."/>
            <person name="Koren S."/>
            <person name="Bechman K.B."/>
            <person name="Herman A."/>
            <person name="Abrahante J.E."/>
            <person name="Garbe J."/>
        </authorList>
    </citation>
    <scope>NUCLEOTIDE SEQUENCE</scope>
    <source>
        <strain evidence="2">Duluth1</strain>
        <tissue evidence="2">Whole animal</tissue>
    </source>
</reference>
<feature type="compositionally biased region" description="Polar residues" evidence="1">
    <location>
        <begin position="197"/>
        <end position="240"/>
    </location>
</feature>
<feature type="region of interest" description="Disordered" evidence="1">
    <location>
        <begin position="102"/>
        <end position="278"/>
    </location>
</feature>